<reference evidence="2 3" key="1">
    <citation type="submission" date="2020-04" db="EMBL/GenBank/DDBJ databases">
        <authorList>
            <person name="Wallbank WR R."/>
            <person name="Pardo Diaz C."/>
            <person name="Kozak K."/>
            <person name="Martin S."/>
            <person name="Jiggins C."/>
            <person name="Moest M."/>
            <person name="Warren A I."/>
            <person name="Byers J.R.P. K."/>
            <person name="Montejo-Kovacevich G."/>
            <person name="Yen C E."/>
        </authorList>
    </citation>
    <scope>NUCLEOTIDE SEQUENCE [LARGE SCALE GENOMIC DNA]</scope>
</reference>
<feature type="region of interest" description="Disordered" evidence="1">
    <location>
        <begin position="41"/>
        <end position="76"/>
    </location>
</feature>
<dbReference type="OrthoDB" id="7299127at2759"/>
<evidence type="ECO:0000313" key="3">
    <source>
        <dbReference type="Proteomes" id="UP000494106"/>
    </source>
</evidence>
<accession>A0A8S1BIX6</accession>
<gene>
    <name evidence="2" type="ORF">APLA_LOCUS15741</name>
</gene>
<evidence type="ECO:0000313" key="2">
    <source>
        <dbReference type="EMBL" id="CAB3257048.1"/>
    </source>
</evidence>
<comment type="caution">
    <text evidence="2">The sequence shown here is derived from an EMBL/GenBank/DDBJ whole genome shotgun (WGS) entry which is preliminary data.</text>
</comment>
<organism evidence="2 3">
    <name type="scientific">Arctia plantaginis</name>
    <name type="common">Wood tiger moth</name>
    <name type="synonym">Phalaena plantaginis</name>
    <dbReference type="NCBI Taxonomy" id="874455"/>
    <lineage>
        <taxon>Eukaryota</taxon>
        <taxon>Metazoa</taxon>
        <taxon>Ecdysozoa</taxon>
        <taxon>Arthropoda</taxon>
        <taxon>Hexapoda</taxon>
        <taxon>Insecta</taxon>
        <taxon>Pterygota</taxon>
        <taxon>Neoptera</taxon>
        <taxon>Endopterygota</taxon>
        <taxon>Lepidoptera</taxon>
        <taxon>Glossata</taxon>
        <taxon>Ditrysia</taxon>
        <taxon>Noctuoidea</taxon>
        <taxon>Erebidae</taxon>
        <taxon>Arctiinae</taxon>
        <taxon>Arctia</taxon>
    </lineage>
</organism>
<feature type="compositionally biased region" description="Basic and acidic residues" evidence="1">
    <location>
        <begin position="98"/>
        <end position="113"/>
    </location>
</feature>
<feature type="compositionally biased region" description="Basic and acidic residues" evidence="1">
    <location>
        <begin position="66"/>
        <end position="76"/>
    </location>
</feature>
<sequence>METGCGAPSGEPSVAVNPQYLWCSVELEVGQYAPEVLDLEQWTEDSGISSDDTIDRMRRLGQSSGEDSRNNSDENLYKDQMFHYKMKDIVVGRMYVEPSREEVHRPPSSDSERASPPLYEVELTASDEDDDASVLELVIPIQSSRYQRVPTSSPKKTKPKIVKRYFCSLMCCGRTRK</sequence>
<dbReference type="EMBL" id="CADEBC010000590">
    <property type="protein sequence ID" value="CAB3257048.1"/>
    <property type="molecule type" value="Genomic_DNA"/>
</dbReference>
<protein>
    <submittedName>
        <fullName evidence="2">Uncharacterized protein</fullName>
    </submittedName>
</protein>
<feature type="region of interest" description="Disordered" evidence="1">
    <location>
        <begin position="98"/>
        <end position="117"/>
    </location>
</feature>
<proteinExistence type="predicted"/>
<keyword evidence="3" id="KW-1185">Reference proteome</keyword>
<dbReference type="Proteomes" id="UP000494106">
    <property type="component" value="Unassembled WGS sequence"/>
</dbReference>
<name>A0A8S1BIX6_ARCPL</name>
<dbReference type="AlphaFoldDB" id="A0A8S1BIX6"/>
<evidence type="ECO:0000256" key="1">
    <source>
        <dbReference type="SAM" id="MobiDB-lite"/>
    </source>
</evidence>